<reference evidence="2 3" key="1">
    <citation type="submission" date="2018-02" db="EMBL/GenBank/DDBJ databases">
        <title>The genomes of Aspergillus section Nigri reveals drivers in fungal speciation.</title>
        <authorList>
            <consortium name="DOE Joint Genome Institute"/>
            <person name="Vesth T.C."/>
            <person name="Nybo J."/>
            <person name="Theobald S."/>
            <person name="Brandl J."/>
            <person name="Frisvad J.C."/>
            <person name="Nielsen K.F."/>
            <person name="Lyhne E.K."/>
            <person name="Kogle M.E."/>
            <person name="Kuo A."/>
            <person name="Riley R."/>
            <person name="Clum A."/>
            <person name="Nolan M."/>
            <person name="Lipzen A."/>
            <person name="Salamov A."/>
            <person name="Henrissat B."/>
            <person name="Wiebenga A."/>
            <person name="De vries R.P."/>
            <person name="Grigoriev I.V."/>
            <person name="Mortensen U.H."/>
            <person name="Andersen M.R."/>
            <person name="Baker S.E."/>
        </authorList>
    </citation>
    <scope>NUCLEOTIDE SEQUENCE [LARGE SCALE GENOMIC DNA]</scope>
    <source>
        <strain evidence="2 3">CBS 115571</strain>
    </source>
</reference>
<keyword evidence="1" id="KW-1133">Transmembrane helix</keyword>
<protein>
    <submittedName>
        <fullName evidence="2">Uncharacterized protein</fullName>
    </submittedName>
</protein>
<keyword evidence="3" id="KW-1185">Reference proteome</keyword>
<proteinExistence type="predicted"/>
<dbReference type="Proteomes" id="UP000249829">
    <property type="component" value="Unassembled WGS sequence"/>
</dbReference>
<name>A0A2V5HHX5_ASPV1</name>
<feature type="transmembrane region" description="Helical" evidence="1">
    <location>
        <begin position="20"/>
        <end position="41"/>
    </location>
</feature>
<accession>A0A2V5HHX5</accession>
<keyword evidence="1" id="KW-0472">Membrane</keyword>
<organism evidence="2 3">
    <name type="scientific">Aspergillus violaceofuscus (strain CBS 115571)</name>
    <dbReference type="NCBI Taxonomy" id="1450538"/>
    <lineage>
        <taxon>Eukaryota</taxon>
        <taxon>Fungi</taxon>
        <taxon>Dikarya</taxon>
        <taxon>Ascomycota</taxon>
        <taxon>Pezizomycotina</taxon>
        <taxon>Eurotiomycetes</taxon>
        <taxon>Eurotiomycetidae</taxon>
        <taxon>Eurotiales</taxon>
        <taxon>Aspergillaceae</taxon>
        <taxon>Aspergillus</taxon>
    </lineage>
</organism>
<gene>
    <name evidence="2" type="ORF">BO99DRAFT_68672</name>
</gene>
<evidence type="ECO:0000313" key="3">
    <source>
        <dbReference type="Proteomes" id="UP000249829"/>
    </source>
</evidence>
<dbReference type="EMBL" id="KZ825116">
    <property type="protein sequence ID" value="PYI21474.1"/>
    <property type="molecule type" value="Genomic_DNA"/>
</dbReference>
<keyword evidence="1" id="KW-0812">Transmembrane</keyword>
<sequence length="114" mass="12454">MEEIGMESLRHYGPTSDSSSSLIGSCIGLIIVTMGLTAISLRGSRDRGASQFRQSNRFRKLECDLAVSTSVQRKCNASRAMPECASLWRTMLSYARGAEGIKLARTSSFHFNSG</sequence>
<dbReference type="AlphaFoldDB" id="A0A2V5HHX5"/>
<evidence type="ECO:0000313" key="2">
    <source>
        <dbReference type="EMBL" id="PYI21474.1"/>
    </source>
</evidence>
<evidence type="ECO:0000256" key="1">
    <source>
        <dbReference type="SAM" id="Phobius"/>
    </source>
</evidence>